<dbReference type="AlphaFoldDB" id="A0A1A8ZEA6"/>
<reference evidence="1" key="1">
    <citation type="submission" date="2016-05" db="EMBL/GenBank/DDBJ databases">
        <authorList>
            <person name="Lavstsen T."/>
            <person name="Jespersen J.S."/>
        </authorList>
    </citation>
    <scope>NUCLEOTIDE SEQUENCE [LARGE SCALE GENOMIC DNA]</scope>
</reference>
<evidence type="ECO:0000313" key="4">
    <source>
        <dbReference type="Proteomes" id="UP000078555"/>
    </source>
</evidence>
<dbReference type="EMBL" id="FLRE01000165">
    <property type="protein sequence ID" value="SBT42542.1"/>
    <property type="molecule type" value="Genomic_DNA"/>
</dbReference>
<proteinExistence type="predicted"/>
<protein>
    <submittedName>
        <fullName evidence="1">Uncharacterized protein</fullName>
    </submittedName>
</protein>
<dbReference type="Proteomes" id="UP000078550">
    <property type="component" value="Unassembled WGS sequence"/>
</dbReference>
<keyword evidence="4" id="KW-1185">Reference proteome</keyword>
<name>A0A1A8ZEA6_PLAOA</name>
<evidence type="ECO:0000313" key="2">
    <source>
        <dbReference type="EMBL" id="SBT42542.1"/>
    </source>
</evidence>
<organism evidence="1 4">
    <name type="scientific">Plasmodium ovale wallikeri</name>
    <dbReference type="NCBI Taxonomy" id="864142"/>
    <lineage>
        <taxon>Eukaryota</taxon>
        <taxon>Sar</taxon>
        <taxon>Alveolata</taxon>
        <taxon>Apicomplexa</taxon>
        <taxon>Aconoidasida</taxon>
        <taxon>Haemosporida</taxon>
        <taxon>Plasmodiidae</taxon>
        <taxon>Plasmodium</taxon>
        <taxon>Plasmodium (Plasmodium)</taxon>
    </lineage>
</organism>
<accession>A0A1A8ZEA6</accession>
<evidence type="ECO:0000313" key="1">
    <source>
        <dbReference type="EMBL" id="SBT42196.1"/>
    </source>
</evidence>
<dbReference type="Proteomes" id="UP000078555">
    <property type="component" value="Unassembled WGS sequence"/>
</dbReference>
<reference evidence="3 4" key="2">
    <citation type="submission" date="2016-05" db="EMBL/GenBank/DDBJ databases">
        <authorList>
            <person name="Naeem Raeece"/>
        </authorList>
    </citation>
    <scope>NUCLEOTIDE SEQUENCE [LARGE SCALE GENOMIC DNA]</scope>
</reference>
<evidence type="ECO:0000313" key="3">
    <source>
        <dbReference type="Proteomes" id="UP000078550"/>
    </source>
</evidence>
<gene>
    <name evidence="1" type="ORF">POVWA1_045420</name>
    <name evidence="2" type="ORF">POVWA2_043990</name>
</gene>
<sequence length="799" mass="94569">MIRPVLQCNLVGNVKVSPLKLFINATFKAVFTCDCSIFRKNCERRFLHLLTENNSVKGHNGRDDETTSIVCKEKTKDVFKYDEKGTCALNKDANGDVNINKTCEDVKVRLFRENLKKYNLFNVYLDKIKKPIRKEKKKKIVNINSVKYFDQCIYLFSIDSLLIYANNKLQEFKKKKKHMHSGNDFLIIFFKVFIQFNKILNDFFYEQNEIKCNECFAITFEPYLSYTTPKGKKTQQIYDHNFYLKVLQFVKIFNHINFFKALKKTNVYHLQSSLNASLQNGQTLIYRKTEEENSNEEVDKNKLFYEYMTATNEVDYNSKNDLSFINSLKIFDDKLSEIKNAESYFYYKEFQKKEKQNCLKYEEKKISPLDNQKKSRNNLSKVLPHNMQYSENHMQISKNKEGIHKCEESLANTKDDTFTWYFTLVRGFSFMLKGFIKYLNDDCLVRLFVHSSTIFFSKYDIKEALPFFKEIYGRIKQMKNITNKNLAYILNACNCHLKEENMHLLKYLHMEILLNNNKKKNNTKYMNIYNIAPSHLENIIYTFSKNNFKEKKIFLLFSEIVKEKCNGFSCIICINILNSFVRLHYEMLVFDFLYENIKRFDFITFMMCKGSNIIKLINTLLQIESRNSGKDDQAFLSLGGNARKMNGNANHRLTDSPMYVTLIVALLYEMKTFRGNSTLGCGSGDRRETESKLEGGFGTWQRPNKLHNSIIPIYKRLLRLQIVCVQSKSDSTFLRNILKQNYNKFDVKQFEKFFVFSFINLNLDKINFHKLIFTLLSYDKLIGETKFTNNYTKKKKKFM</sequence>
<dbReference type="EMBL" id="FLRD01000122">
    <property type="protein sequence ID" value="SBT42196.1"/>
    <property type="molecule type" value="Genomic_DNA"/>
</dbReference>